<organism evidence="1 2">
    <name type="scientific">Molossus molossus</name>
    <name type="common">Pallas' mastiff bat</name>
    <name type="synonym">Vespertilio molossus</name>
    <dbReference type="NCBI Taxonomy" id="27622"/>
    <lineage>
        <taxon>Eukaryota</taxon>
        <taxon>Metazoa</taxon>
        <taxon>Chordata</taxon>
        <taxon>Craniata</taxon>
        <taxon>Vertebrata</taxon>
        <taxon>Euteleostomi</taxon>
        <taxon>Mammalia</taxon>
        <taxon>Eutheria</taxon>
        <taxon>Laurasiatheria</taxon>
        <taxon>Chiroptera</taxon>
        <taxon>Yangochiroptera</taxon>
        <taxon>Molossidae</taxon>
        <taxon>Molossus</taxon>
    </lineage>
</organism>
<gene>
    <name evidence="1" type="ORF">HJG59_010427</name>
</gene>
<evidence type="ECO:0000313" key="2">
    <source>
        <dbReference type="Proteomes" id="UP000550707"/>
    </source>
</evidence>
<comment type="caution">
    <text evidence="1">The sequence shown here is derived from an EMBL/GenBank/DDBJ whole genome shotgun (WGS) entry which is preliminary data.</text>
</comment>
<keyword evidence="2" id="KW-1185">Reference proteome</keyword>
<evidence type="ECO:0000313" key="1">
    <source>
        <dbReference type="EMBL" id="KAF6490061.1"/>
    </source>
</evidence>
<dbReference type="EMBL" id="JACASF010000003">
    <property type="protein sequence ID" value="KAF6490061.1"/>
    <property type="molecule type" value="Genomic_DNA"/>
</dbReference>
<accession>A0A7J8J0L8</accession>
<dbReference type="Proteomes" id="UP000550707">
    <property type="component" value="Unassembled WGS sequence"/>
</dbReference>
<dbReference type="InParanoid" id="A0A7J8J0L8"/>
<reference evidence="1 2" key="1">
    <citation type="journal article" date="2020" name="Nature">
        <title>Six reference-quality genomes reveal evolution of bat adaptations.</title>
        <authorList>
            <person name="Jebb D."/>
            <person name="Huang Z."/>
            <person name="Pippel M."/>
            <person name="Hughes G.M."/>
            <person name="Lavrichenko K."/>
            <person name="Devanna P."/>
            <person name="Winkler S."/>
            <person name="Jermiin L.S."/>
            <person name="Skirmuntt E.C."/>
            <person name="Katzourakis A."/>
            <person name="Burkitt-Gray L."/>
            <person name="Ray D.A."/>
            <person name="Sullivan K.A.M."/>
            <person name="Roscito J.G."/>
            <person name="Kirilenko B.M."/>
            <person name="Davalos L.M."/>
            <person name="Corthals A.P."/>
            <person name="Power M.L."/>
            <person name="Jones G."/>
            <person name="Ransome R.D."/>
            <person name="Dechmann D.K.N."/>
            <person name="Locatelli A.G."/>
            <person name="Puechmaille S.J."/>
            <person name="Fedrigo O."/>
            <person name="Jarvis E.D."/>
            <person name="Hiller M."/>
            <person name="Vernes S.C."/>
            <person name="Myers E.W."/>
            <person name="Teeling E.C."/>
        </authorList>
    </citation>
    <scope>NUCLEOTIDE SEQUENCE [LARGE SCALE GENOMIC DNA]</scope>
    <source>
        <strain evidence="1">MMolMol1</strain>
        <tissue evidence="1">Muscle</tissue>
    </source>
</reference>
<name>A0A7J8J0L8_MOLMO</name>
<proteinExistence type="predicted"/>
<protein>
    <submittedName>
        <fullName evidence="1">Uncharacterized protein</fullName>
    </submittedName>
</protein>
<dbReference type="AlphaFoldDB" id="A0A7J8J0L8"/>
<sequence length="209" mass="22874">MSSACFCQGICWRECRNVRSSKMNNVAAQPGDRGAECTQTETECPCPPSPAPHLLSPAHLVSLRPFCREETGPERLRMWTLTELVSGGSGFEPHNLTLGPTYLTKMLPVSLLAWLGMASSLRMTQCPETNPVFRKLSTYEMPSSSISMSLPGEAGSEGGRAWFLHQRHVARGPAHQQSPGFREGGRHPVCPFVSTQSVQVTRDTCLLMG</sequence>